<dbReference type="EMBL" id="CP035493">
    <property type="protein sequence ID" value="QAY71808.1"/>
    <property type="molecule type" value="Genomic_DNA"/>
</dbReference>
<dbReference type="PANTHER" id="PTHR43132:SF2">
    <property type="entry name" value="ARSENICAL RESISTANCE OPERON REPRESSOR ARSR-RELATED"/>
    <property type="match status" value="1"/>
</dbReference>
<reference evidence="6 7" key="1">
    <citation type="submission" date="2019-01" db="EMBL/GenBank/DDBJ databases">
        <title>Genome sequencing of strain FW10M-9.</title>
        <authorList>
            <person name="Heo J."/>
            <person name="Kim S.-J."/>
            <person name="Kim J.-S."/>
            <person name="Hong S.-B."/>
            <person name="Kwon S.-W."/>
        </authorList>
    </citation>
    <scope>NUCLEOTIDE SEQUENCE [LARGE SCALE GENOMIC DNA]</scope>
    <source>
        <strain evidence="6 7">FW10M-9</strain>
    </source>
</reference>
<dbReference type="PANTHER" id="PTHR43132">
    <property type="entry name" value="ARSENICAL RESISTANCE OPERON REPRESSOR ARSR-RELATED"/>
    <property type="match status" value="1"/>
</dbReference>
<dbReference type="Pfam" id="PF12840">
    <property type="entry name" value="HTH_20"/>
    <property type="match status" value="1"/>
</dbReference>
<dbReference type="InterPro" id="IPR051011">
    <property type="entry name" value="Metal_resp_trans_reg"/>
</dbReference>
<dbReference type="OrthoDB" id="7945987at2"/>
<dbReference type="SUPFAM" id="SSF46785">
    <property type="entry name" value="Winged helix' DNA-binding domain"/>
    <property type="match status" value="1"/>
</dbReference>
<gene>
    <name evidence="6" type="ORF">ET471_09140</name>
</gene>
<dbReference type="AlphaFoldDB" id="A0A4P6FMG3"/>
<dbReference type="InterPro" id="IPR036388">
    <property type="entry name" value="WH-like_DNA-bd_sf"/>
</dbReference>
<evidence type="ECO:0000256" key="1">
    <source>
        <dbReference type="ARBA" id="ARBA00023015"/>
    </source>
</evidence>
<proteinExistence type="predicted"/>
<dbReference type="InterPro" id="IPR036390">
    <property type="entry name" value="WH_DNA-bd_sf"/>
</dbReference>
<evidence type="ECO:0000313" key="6">
    <source>
        <dbReference type="EMBL" id="QAY71808.1"/>
    </source>
</evidence>
<evidence type="ECO:0000313" key="7">
    <source>
        <dbReference type="Proteomes" id="UP000292118"/>
    </source>
</evidence>
<dbReference type="InterPro" id="IPR011991">
    <property type="entry name" value="ArsR-like_HTH"/>
</dbReference>
<evidence type="ECO:0000256" key="2">
    <source>
        <dbReference type="ARBA" id="ARBA00023125"/>
    </source>
</evidence>
<dbReference type="KEGG" id="xya:ET471_09140"/>
<dbReference type="GO" id="GO:0003700">
    <property type="term" value="F:DNA-binding transcription factor activity"/>
    <property type="evidence" value="ECO:0007669"/>
    <property type="project" value="InterPro"/>
</dbReference>
<evidence type="ECO:0000259" key="5">
    <source>
        <dbReference type="SMART" id="SM00418"/>
    </source>
</evidence>
<keyword evidence="7" id="KW-1185">Reference proteome</keyword>
<dbReference type="GO" id="GO:0003677">
    <property type="term" value="F:DNA binding"/>
    <property type="evidence" value="ECO:0007669"/>
    <property type="project" value="UniProtKB-KW"/>
</dbReference>
<evidence type="ECO:0000256" key="4">
    <source>
        <dbReference type="SAM" id="MobiDB-lite"/>
    </source>
</evidence>
<keyword evidence="2" id="KW-0238">DNA-binding</keyword>
<protein>
    <submittedName>
        <fullName evidence="6">ArsR family transcriptional regulator</fullName>
    </submittedName>
</protein>
<evidence type="ECO:0000256" key="3">
    <source>
        <dbReference type="ARBA" id="ARBA00023163"/>
    </source>
</evidence>
<sequence>MQVNTREALRALAHPLRMKILFQLETDGHGRAADLAQTLGEPANSVSFHLRTLAKAGLVVEAPELARDKRDRVWRAAAETYNVAPGTPGMDVLVRGYVEWFRSALNQRAREPDQARTKIRFAQVALTTNEARELFAELDAVVERFSERAAAAARTTPREAREIHNVVTGVGPSALPQDDKPAAS</sequence>
<name>A0A4P6FMG3_9MICO</name>
<keyword evidence="3" id="KW-0804">Transcription</keyword>
<dbReference type="CDD" id="cd00090">
    <property type="entry name" value="HTH_ARSR"/>
    <property type="match status" value="1"/>
</dbReference>
<accession>A0A4P6FMG3</accession>
<dbReference type="Proteomes" id="UP000292118">
    <property type="component" value="Chromosome"/>
</dbReference>
<keyword evidence="1" id="KW-0805">Transcription regulation</keyword>
<feature type="region of interest" description="Disordered" evidence="4">
    <location>
        <begin position="165"/>
        <end position="184"/>
    </location>
</feature>
<organism evidence="6 7">
    <name type="scientific">Xylanimonas protaetiae</name>
    <dbReference type="NCBI Taxonomy" id="2509457"/>
    <lineage>
        <taxon>Bacteria</taxon>
        <taxon>Bacillati</taxon>
        <taxon>Actinomycetota</taxon>
        <taxon>Actinomycetes</taxon>
        <taxon>Micrococcales</taxon>
        <taxon>Promicromonosporaceae</taxon>
        <taxon>Xylanimonas</taxon>
    </lineage>
</organism>
<feature type="domain" description="HTH arsR-type" evidence="5">
    <location>
        <begin position="7"/>
        <end position="110"/>
    </location>
</feature>
<dbReference type="Gene3D" id="1.10.10.10">
    <property type="entry name" value="Winged helix-like DNA-binding domain superfamily/Winged helix DNA-binding domain"/>
    <property type="match status" value="1"/>
</dbReference>
<dbReference type="InterPro" id="IPR001845">
    <property type="entry name" value="HTH_ArsR_DNA-bd_dom"/>
</dbReference>
<dbReference type="SMART" id="SM00418">
    <property type="entry name" value="HTH_ARSR"/>
    <property type="match status" value="1"/>
</dbReference>